<dbReference type="PANTHER" id="PTHR30337">
    <property type="entry name" value="COMPONENT OF ATP-DEPENDENT DSDNA EXONUCLEASE"/>
    <property type="match status" value="1"/>
</dbReference>
<organism evidence="3 4">
    <name type="scientific">Novipirellula galeiformis</name>
    <dbReference type="NCBI Taxonomy" id="2528004"/>
    <lineage>
        <taxon>Bacteria</taxon>
        <taxon>Pseudomonadati</taxon>
        <taxon>Planctomycetota</taxon>
        <taxon>Planctomycetia</taxon>
        <taxon>Pirellulales</taxon>
        <taxon>Pirellulaceae</taxon>
        <taxon>Novipirellula</taxon>
    </lineage>
</organism>
<dbReference type="GO" id="GO:0016787">
    <property type="term" value="F:hydrolase activity"/>
    <property type="evidence" value="ECO:0007669"/>
    <property type="project" value="UniProtKB-KW"/>
</dbReference>
<dbReference type="SUPFAM" id="SSF56300">
    <property type="entry name" value="Metallo-dependent phosphatases"/>
    <property type="match status" value="1"/>
</dbReference>
<evidence type="ECO:0000313" key="3">
    <source>
        <dbReference type="EMBL" id="TWU17651.1"/>
    </source>
</evidence>
<keyword evidence="1" id="KW-0378">Hydrolase</keyword>
<comment type="caution">
    <text evidence="3">The sequence shown here is derived from an EMBL/GenBank/DDBJ whole genome shotgun (WGS) entry which is preliminary data.</text>
</comment>
<dbReference type="InterPro" id="IPR029052">
    <property type="entry name" value="Metallo-depent_PP-like"/>
</dbReference>
<dbReference type="Gene3D" id="3.60.21.10">
    <property type="match status" value="2"/>
</dbReference>
<name>A0A5C6C1Y5_9BACT</name>
<dbReference type="InterPro" id="IPR004843">
    <property type="entry name" value="Calcineurin-like_PHP"/>
</dbReference>
<dbReference type="Pfam" id="PF00149">
    <property type="entry name" value="Metallophos"/>
    <property type="match status" value="1"/>
</dbReference>
<sequence>MPGESFRFIHASDFHLEAPLGDLDAIPHHLREAMADAPRRAAKAVFEAALVDNIDFLVLSGDLLNPQAAGPHGMALLLDYFEKLNAKKKPVFWVAGTADDPQKWPEAAPLPPNVTLFPKNKAVAIPVERAGRTICVVVGRSSEGRSTLHVPSYRIDPTDEYTVAIGYGSSDADALKEGRFDYWALGGKHNRQQVDGGAEGAAVYCGSPHGRSLDEPGAHGYSIVDVDADQTTRVHDVDCDVFRYCQVEVDAAEIAAVGGIRNLLGERIVRLQHDHGGRHLLIGWDISVSSGESLHAIGDSEELLQWLRREYGSGTPAAWTASLVVRPPKHYPKSWNDEDTILGDFLRAAEKHRKSDARGLNLSPFTEEHSGIQSTTSSLLADVSPAAREDILDQATLLGVELLRGGKPNLVHES</sequence>
<feature type="domain" description="Calcineurin-like phosphoesterase" evidence="2">
    <location>
        <begin position="6"/>
        <end position="128"/>
    </location>
</feature>
<dbReference type="OrthoDB" id="208387at2"/>
<dbReference type="EMBL" id="SJPT01000010">
    <property type="protein sequence ID" value="TWU17651.1"/>
    <property type="molecule type" value="Genomic_DNA"/>
</dbReference>
<dbReference type="InterPro" id="IPR050535">
    <property type="entry name" value="DNA_Repair-Maintenance_Comp"/>
</dbReference>
<dbReference type="AlphaFoldDB" id="A0A5C6C1Y5"/>
<dbReference type="InterPro" id="IPR041796">
    <property type="entry name" value="Mre11_N"/>
</dbReference>
<accession>A0A5C6C1Y5</accession>
<evidence type="ECO:0000259" key="2">
    <source>
        <dbReference type="Pfam" id="PF00149"/>
    </source>
</evidence>
<reference evidence="3 4" key="1">
    <citation type="submission" date="2019-02" db="EMBL/GenBank/DDBJ databases">
        <title>Deep-cultivation of Planctomycetes and their phenomic and genomic characterization uncovers novel biology.</title>
        <authorList>
            <person name="Wiegand S."/>
            <person name="Jogler M."/>
            <person name="Boedeker C."/>
            <person name="Pinto D."/>
            <person name="Vollmers J."/>
            <person name="Rivas-Marin E."/>
            <person name="Kohn T."/>
            <person name="Peeters S.H."/>
            <person name="Heuer A."/>
            <person name="Rast P."/>
            <person name="Oberbeckmann S."/>
            <person name="Bunk B."/>
            <person name="Jeske O."/>
            <person name="Meyerdierks A."/>
            <person name="Storesund J.E."/>
            <person name="Kallscheuer N."/>
            <person name="Luecker S."/>
            <person name="Lage O.M."/>
            <person name="Pohl T."/>
            <person name="Merkel B.J."/>
            <person name="Hornburger P."/>
            <person name="Mueller R.-W."/>
            <person name="Bruemmer F."/>
            <person name="Labrenz M."/>
            <person name="Spormann A.M."/>
            <person name="Op Den Camp H."/>
            <person name="Overmann J."/>
            <person name="Amann R."/>
            <person name="Jetten M.S.M."/>
            <person name="Mascher T."/>
            <person name="Medema M.H."/>
            <person name="Devos D.P."/>
            <person name="Kaster A.-K."/>
            <person name="Ovreas L."/>
            <person name="Rohde M."/>
            <person name="Galperin M.Y."/>
            <person name="Jogler C."/>
        </authorList>
    </citation>
    <scope>NUCLEOTIDE SEQUENCE [LARGE SCALE GENOMIC DNA]</scope>
    <source>
        <strain evidence="3 4">Pla52o</strain>
    </source>
</reference>
<evidence type="ECO:0000313" key="4">
    <source>
        <dbReference type="Proteomes" id="UP000316304"/>
    </source>
</evidence>
<dbReference type="Proteomes" id="UP000316304">
    <property type="component" value="Unassembled WGS sequence"/>
</dbReference>
<gene>
    <name evidence="3" type="primary">yhaO_2</name>
    <name evidence="3" type="ORF">Pla52o_48660</name>
</gene>
<protein>
    <submittedName>
        <fullName evidence="3">Putative metallophosphoesterase YhaO</fullName>
    </submittedName>
</protein>
<evidence type="ECO:0000256" key="1">
    <source>
        <dbReference type="ARBA" id="ARBA00022801"/>
    </source>
</evidence>
<proteinExistence type="predicted"/>
<keyword evidence="4" id="KW-1185">Reference proteome</keyword>
<dbReference type="CDD" id="cd00840">
    <property type="entry name" value="MPP_Mre11_N"/>
    <property type="match status" value="1"/>
</dbReference>
<dbReference type="PANTHER" id="PTHR30337:SF7">
    <property type="entry name" value="PHOSPHOESTERASE"/>
    <property type="match status" value="1"/>
</dbReference>